<evidence type="ECO:0000256" key="1">
    <source>
        <dbReference type="ARBA" id="ARBA00023015"/>
    </source>
</evidence>
<evidence type="ECO:0000313" key="6">
    <source>
        <dbReference type="Proteomes" id="UP001141950"/>
    </source>
</evidence>
<dbReference type="AlphaFoldDB" id="A0A9X2MS45"/>
<evidence type="ECO:0000259" key="4">
    <source>
        <dbReference type="PROSITE" id="PS01124"/>
    </source>
</evidence>
<dbReference type="PANTHER" id="PTHR46796">
    <property type="entry name" value="HTH-TYPE TRANSCRIPTIONAL ACTIVATOR RHAS-RELATED"/>
    <property type="match status" value="1"/>
</dbReference>
<feature type="domain" description="HTH araC/xylS-type" evidence="4">
    <location>
        <begin position="152"/>
        <end position="254"/>
    </location>
</feature>
<keyword evidence="2" id="KW-0238">DNA-binding</keyword>
<protein>
    <submittedName>
        <fullName evidence="5">AraC family transcriptional regulator</fullName>
    </submittedName>
</protein>
<organism evidence="5 6">
    <name type="scientific">Paenibacillus soyae</name>
    <dbReference type="NCBI Taxonomy" id="2969249"/>
    <lineage>
        <taxon>Bacteria</taxon>
        <taxon>Bacillati</taxon>
        <taxon>Bacillota</taxon>
        <taxon>Bacilli</taxon>
        <taxon>Bacillales</taxon>
        <taxon>Paenibacillaceae</taxon>
        <taxon>Paenibacillus</taxon>
    </lineage>
</organism>
<dbReference type="PROSITE" id="PS01124">
    <property type="entry name" value="HTH_ARAC_FAMILY_2"/>
    <property type="match status" value="1"/>
</dbReference>
<name>A0A9X2MS45_9BACL</name>
<dbReference type="RefSeq" id="WP_257446011.1">
    <property type="nucleotide sequence ID" value="NZ_JANIPJ010000008.1"/>
</dbReference>
<dbReference type="InterPro" id="IPR020449">
    <property type="entry name" value="Tscrpt_reg_AraC-type_HTH"/>
</dbReference>
<reference evidence="5" key="1">
    <citation type="submission" date="2022-08" db="EMBL/GenBank/DDBJ databases">
        <title>The genomic sequence of strain Paenibacillus sp. SCIV0701.</title>
        <authorList>
            <person name="Zhao H."/>
        </authorList>
    </citation>
    <scope>NUCLEOTIDE SEQUENCE</scope>
    <source>
        <strain evidence="5">SCIV0701</strain>
    </source>
</reference>
<keyword evidence="3" id="KW-0804">Transcription</keyword>
<evidence type="ECO:0000256" key="2">
    <source>
        <dbReference type="ARBA" id="ARBA00023125"/>
    </source>
</evidence>
<dbReference type="GO" id="GO:0003700">
    <property type="term" value="F:DNA-binding transcription factor activity"/>
    <property type="evidence" value="ECO:0007669"/>
    <property type="project" value="InterPro"/>
</dbReference>
<gene>
    <name evidence="5" type="ORF">NQZ67_12685</name>
</gene>
<keyword evidence="6" id="KW-1185">Reference proteome</keyword>
<dbReference type="GO" id="GO:0043565">
    <property type="term" value="F:sequence-specific DNA binding"/>
    <property type="evidence" value="ECO:0007669"/>
    <property type="project" value="InterPro"/>
</dbReference>
<dbReference type="SMART" id="SM00342">
    <property type="entry name" value="HTH_ARAC"/>
    <property type="match status" value="1"/>
</dbReference>
<evidence type="ECO:0000313" key="5">
    <source>
        <dbReference type="EMBL" id="MCR2804736.1"/>
    </source>
</evidence>
<dbReference type="Gene3D" id="1.10.10.60">
    <property type="entry name" value="Homeodomain-like"/>
    <property type="match status" value="2"/>
</dbReference>
<dbReference type="EMBL" id="JANIPJ010000008">
    <property type="protein sequence ID" value="MCR2804736.1"/>
    <property type="molecule type" value="Genomic_DNA"/>
</dbReference>
<dbReference type="Proteomes" id="UP001141950">
    <property type="component" value="Unassembled WGS sequence"/>
</dbReference>
<dbReference type="InterPro" id="IPR009057">
    <property type="entry name" value="Homeodomain-like_sf"/>
</dbReference>
<dbReference type="Pfam" id="PF12833">
    <property type="entry name" value="HTH_18"/>
    <property type="match status" value="1"/>
</dbReference>
<dbReference type="PRINTS" id="PR00032">
    <property type="entry name" value="HTHARAC"/>
</dbReference>
<sequence>MYTGEIRLLHYHYWERKQAFQYKEDIYLHWVAFAVLGGRFRYELGSLEEGEAVNGDWVVCPPGTAFRREVLQPLSFFYLGFEWSTPPSNLPLGKLTFADQERLASAYRYLQQLDALPPEQAMLWRNRFIQELWDGYVLQQLLPMADYWGTEDSLMLSARRKLQELAFQNVSMKELADETGLSPVQFTRRFKAAFGCSASEYVRQLRLDHGKRLLIESPLTVDHIAQECGYDNGFYFSRVFSLHIGMSPSEYRKTHRL</sequence>
<dbReference type="InterPro" id="IPR018060">
    <property type="entry name" value="HTH_AraC"/>
</dbReference>
<keyword evidence="1" id="KW-0805">Transcription regulation</keyword>
<dbReference type="SUPFAM" id="SSF46689">
    <property type="entry name" value="Homeodomain-like"/>
    <property type="match status" value="2"/>
</dbReference>
<comment type="caution">
    <text evidence="5">The sequence shown here is derived from an EMBL/GenBank/DDBJ whole genome shotgun (WGS) entry which is preliminary data.</text>
</comment>
<dbReference type="InterPro" id="IPR050204">
    <property type="entry name" value="AraC_XylS_family_regulators"/>
</dbReference>
<accession>A0A9X2MS45</accession>
<evidence type="ECO:0000256" key="3">
    <source>
        <dbReference type="ARBA" id="ARBA00023163"/>
    </source>
</evidence>
<proteinExistence type="predicted"/>